<keyword evidence="4" id="KW-1185">Reference proteome</keyword>
<organism evidence="3 4">
    <name type="scientific">Caulifigura coniformis</name>
    <dbReference type="NCBI Taxonomy" id="2527983"/>
    <lineage>
        <taxon>Bacteria</taxon>
        <taxon>Pseudomonadati</taxon>
        <taxon>Planctomycetota</taxon>
        <taxon>Planctomycetia</taxon>
        <taxon>Planctomycetales</taxon>
        <taxon>Planctomycetaceae</taxon>
        <taxon>Caulifigura</taxon>
    </lineage>
</organism>
<sequence>MSLGTGSPIRHLGAAICFSAALFLGWCCTESPVQGQGQGKPPGVAAGQGTSSSTPPLSAAQRKVAEQRARAAAGRPGEAFQGWDKPAIVLVLTGEQQGYLEPCGCTENQAGGLARRMDLFHQMWQRGWSTMAVDVGGNLNKDRLTRDQAKLKLDFFRKASQMMKYKAWGLGIEELKLTADNLFALHSEWSVEEGYVPFVSANVTIFGSRDIGMPKEFQIVDAGGVRFGITSIVGKSDPHPDNGVNRIPEFAGVDPNLLKIDPPESVLPGVIQKMKAQGAQILILLAHAGEEESKALAPGFDIVVTASGPEDPVRKEQRVGTTLYVEPGMKGKHAPCVAIYNRGGKPVVGAFELVELDRDRFKNAPEMTQLMRDYQQRIEMERPDSAHEMPFDSAQRDLKFVGVDQCKDCHKQAFEVWKNTRHAFATQSLSHGRADEPKEYVVDRQFDPECVACHATGWHPQRAVRLTSGFVDLKTTPELAGQQCENCHGPGSAHVTLERAFAKDKKVTKELTASREALMNTRDCEDCHDHDNSPHFDFDKYWNGEDGRTPVKHYGKN</sequence>
<dbReference type="EMBL" id="CP036271">
    <property type="protein sequence ID" value="QDT57202.1"/>
    <property type="molecule type" value="Genomic_DNA"/>
</dbReference>
<evidence type="ECO:0000256" key="1">
    <source>
        <dbReference type="SAM" id="MobiDB-lite"/>
    </source>
</evidence>
<name>A0A517SM59_9PLAN</name>
<proteinExistence type="predicted"/>
<evidence type="ECO:0000313" key="4">
    <source>
        <dbReference type="Proteomes" id="UP000315700"/>
    </source>
</evidence>
<feature type="domain" description="Cytochrome c-552/4" evidence="2">
    <location>
        <begin position="405"/>
        <end position="489"/>
    </location>
</feature>
<reference evidence="3 4" key="1">
    <citation type="submission" date="2019-02" db="EMBL/GenBank/DDBJ databases">
        <title>Deep-cultivation of Planctomycetes and their phenomic and genomic characterization uncovers novel biology.</title>
        <authorList>
            <person name="Wiegand S."/>
            <person name="Jogler M."/>
            <person name="Boedeker C."/>
            <person name="Pinto D."/>
            <person name="Vollmers J."/>
            <person name="Rivas-Marin E."/>
            <person name="Kohn T."/>
            <person name="Peeters S.H."/>
            <person name="Heuer A."/>
            <person name="Rast P."/>
            <person name="Oberbeckmann S."/>
            <person name="Bunk B."/>
            <person name="Jeske O."/>
            <person name="Meyerdierks A."/>
            <person name="Storesund J.E."/>
            <person name="Kallscheuer N."/>
            <person name="Luecker S."/>
            <person name="Lage O.M."/>
            <person name="Pohl T."/>
            <person name="Merkel B.J."/>
            <person name="Hornburger P."/>
            <person name="Mueller R.-W."/>
            <person name="Bruemmer F."/>
            <person name="Labrenz M."/>
            <person name="Spormann A.M."/>
            <person name="Op den Camp H."/>
            <person name="Overmann J."/>
            <person name="Amann R."/>
            <person name="Jetten M.S.M."/>
            <person name="Mascher T."/>
            <person name="Medema M.H."/>
            <person name="Devos D.P."/>
            <person name="Kaster A.-K."/>
            <person name="Ovreas L."/>
            <person name="Rohde M."/>
            <person name="Galperin M.Y."/>
            <person name="Jogler C."/>
        </authorList>
    </citation>
    <scope>NUCLEOTIDE SEQUENCE [LARGE SCALE GENOMIC DNA]</scope>
    <source>
        <strain evidence="3 4">Pan44</strain>
    </source>
</reference>
<dbReference type="SUPFAM" id="SSF48695">
    <property type="entry name" value="Multiheme cytochromes"/>
    <property type="match status" value="1"/>
</dbReference>
<dbReference type="SUPFAM" id="SSF56300">
    <property type="entry name" value="Metallo-dependent phosphatases"/>
    <property type="match status" value="1"/>
</dbReference>
<dbReference type="AlphaFoldDB" id="A0A517SM59"/>
<feature type="region of interest" description="Disordered" evidence="1">
    <location>
        <begin position="37"/>
        <end position="62"/>
    </location>
</feature>
<protein>
    <submittedName>
        <fullName evidence="3">Cytochrome c-554</fullName>
    </submittedName>
</protein>
<feature type="compositionally biased region" description="Low complexity" evidence="1">
    <location>
        <begin position="37"/>
        <end position="49"/>
    </location>
</feature>
<dbReference type="Proteomes" id="UP000315700">
    <property type="component" value="Chromosome"/>
</dbReference>
<dbReference type="InterPro" id="IPR036280">
    <property type="entry name" value="Multihaem_cyt_sf"/>
</dbReference>
<dbReference type="InParanoid" id="A0A517SM59"/>
<dbReference type="Pfam" id="PF13435">
    <property type="entry name" value="Cytochrome_C554"/>
    <property type="match status" value="1"/>
</dbReference>
<dbReference type="InterPro" id="IPR023155">
    <property type="entry name" value="Cyt_c-552/4"/>
</dbReference>
<accession>A0A517SM59</accession>
<dbReference type="Gene3D" id="1.10.1130.10">
    <property type="entry name" value="Flavocytochrome C3, Chain A"/>
    <property type="match status" value="1"/>
</dbReference>
<dbReference type="InterPro" id="IPR029052">
    <property type="entry name" value="Metallo-depent_PP-like"/>
</dbReference>
<dbReference type="KEGG" id="ccos:Pan44_52690"/>
<dbReference type="RefSeq" id="WP_197453656.1">
    <property type="nucleotide sequence ID" value="NZ_CP036271.1"/>
</dbReference>
<dbReference type="Gene3D" id="3.60.21.10">
    <property type="match status" value="1"/>
</dbReference>
<evidence type="ECO:0000313" key="3">
    <source>
        <dbReference type="EMBL" id="QDT57202.1"/>
    </source>
</evidence>
<evidence type="ECO:0000259" key="2">
    <source>
        <dbReference type="Pfam" id="PF13435"/>
    </source>
</evidence>
<gene>
    <name evidence="3" type="primary">cycA1</name>
    <name evidence="3" type="ORF">Pan44_52690</name>
</gene>